<dbReference type="EMBL" id="WXXP01000002">
    <property type="protein sequence ID" value="NEK48898.1"/>
    <property type="molecule type" value="Genomic_DNA"/>
</dbReference>
<dbReference type="AlphaFoldDB" id="A0A444HR83"/>
<name>A0A444HR83_RHILE</name>
<sequence>MPMLSSYMMSAVVLLTAYSSAVAAVQGGPALEPPSDPGAPWAIEWSMPDRKDEMTPKTLILCSDHMDEHLRRYWSLIEKSGVLKGYTILDGSKLGAYKSATGSVGYIVSAHKGKQDQTVSNCVANYPELQPLVSDFIEKGISAQQDEFKNLIRIGILPREVRPRQCYSRFYYQTEDYYPTRNTKKWLALIDVDDSPDNRCFDVTLPATFGIHPFSCESAGICVHDRK</sequence>
<feature type="chain" id="PRO_5030093819" evidence="1">
    <location>
        <begin position="24"/>
        <end position="227"/>
    </location>
</feature>
<protein>
    <submittedName>
        <fullName evidence="2">Uncharacterized protein</fullName>
    </submittedName>
</protein>
<evidence type="ECO:0000313" key="2">
    <source>
        <dbReference type="EMBL" id="NEK48898.1"/>
    </source>
</evidence>
<organism evidence="2 3">
    <name type="scientific">Rhizobium leguminosarum</name>
    <dbReference type="NCBI Taxonomy" id="384"/>
    <lineage>
        <taxon>Bacteria</taxon>
        <taxon>Pseudomonadati</taxon>
        <taxon>Pseudomonadota</taxon>
        <taxon>Alphaproteobacteria</taxon>
        <taxon>Hyphomicrobiales</taxon>
        <taxon>Rhizobiaceae</taxon>
        <taxon>Rhizobium/Agrobacterium group</taxon>
        <taxon>Rhizobium</taxon>
    </lineage>
</organism>
<evidence type="ECO:0000256" key="1">
    <source>
        <dbReference type="SAM" id="SignalP"/>
    </source>
</evidence>
<feature type="signal peptide" evidence="1">
    <location>
        <begin position="1"/>
        <end position="23"/>
    </location>
</feature>
<keyword evidence="1" id="KW-0732">Signal</keyword>
<proteinExistence type="predicted"/>
<accession>A0A444HR83</accession>
<gene>
    <name evidence="2" type="ORF">GUK36_05570</name>
</gene>
<dbReference type="Proteomes" id="UP000471409">
    <property type="component" value="Unassembled WGS sequence"/>
</dbReference>
<reference evidence="2 3" key="1">
    <citation type="submission" date="2020-01" db="EMBL/GenBank/DDBJ databases">
        <title>Rhizobium genotypes associated with high levels of biological nitrogen fixation by grain legumes in a temperate-maritime cropping system.</title>
        <authorList>
            <person name="Maluk M."/>
            <person name="Francesc Ferrando Molina F."/>
            <person name="Lopez Del Egido L."/>
            <person name="Lafos M."/>
            <person name="Langarica-Fuentes A."/>
            <person name="Gebre Yohannes G."/>
            <person name="Young M.W."/>
            <person name="Martin P."/>
            <person name="Gantlett R."/>
            <person name="Kenicer G."/>
            <person name="Hawes C."/>
            <person name="Begg G.S."/>
            <person name="Quilliam R.S."/>
            <person name="Squire G.R."/>
            <person name="Poole P.S."/>
            <person name="Young P.W."/>
            <person name="Iannetta P.M."/>
            <person name="James E.K."/>
        </authorList>
    </citation>
    <scope>NUCLEOTIDE SEQUENCE [LARGE SCALE GENOMIC DNA]</scope>
    <source>
        <strain evidence="2 3">JHI944</strain>
    </source>
</reference>
<comment type="caution">
    <text evidence="2">The sequence shown here is derived from an EMBL/GenBank/DDBJ whole genome shotgun (WGS) entry which is preliminary data.</text>
</comment>
<evidence type="ECO:0000313" key="3">
    <source>
        <dbReference type="Proteomes" id="UP000471409"/>
    </source>
</evidence>